<dbReference type="EMBL" id="DVMP01000158">
    <property type="protein sequence ID" value="HIU26608.1"/>
    <property type="molecule type" value="Genomic_DNA"/>
</dbReference>
<comment type="caution">
    <text evidence="1">The sequence shown here is derived from an EMBL/GenBank/DDBJ whole genome shotgun (WGS) entry which is preliminary data.</text>
</comment>
<evidence type="ECO:0008006" key="3">
    <source>
        <dbReference type="Google" id="ProtNLM"/>
    </source>
</evidence>
<protein>
    <recommendedName>
        <fullName evidence="3">DUF2897 domain-containing protein</fullName>
    </recommendedName>
</protein>
<proteinExistence type="predicted"/>
<reference evidence="1" key="1">
    <citation type="submission" date="2020-10" db="EMBL/GenBank/DDBJ databases">
        <authorList>
            <person name="Gilroy R."/>
        </authorList>
    </citation>
    <scope>NUCLEOTIDE SEQUENCE</scope>
    <source>
        <strain evidence="1">ChiHcec3-6078</strain>
    </source>
</reference>
<organism evidence="1 2">
    <name type="scientific">Candidatus Allocopromorpha excrementigallinarum</name>
    <dbReference type="NCBI Taxonomy" id="2840742"/>
    <lineage>
        <taxon>Bacteria</taxon>
        <taxon>Bacillati</taxon>
        <taxon>Bacillota</taxon>
        <taxon>Clostridia</taxon>
        <taxon>Eubacteriales</taxon>
        <taxon>Eubacteriaceae</taxon>
        <taxon>Eubacteriaceae incertae sedis</taxon>
        <taxon>Candidatus Allocopromorpha</taxon>
    </lineage>
</organism>
<evidence type="ECO:0000313" key="1">
    <source>
        <dbReference type="EMBL" id="HIU26608.1"/>
    </source>
</evidence>
<dbReference type="AlphaFoldDB" id="A0A9D1I1M5"/>
<accession>A0A9D1I1M5</accession>
<sequence>MHLLIALGILVAAIAVAVFKVNKWQNERYMKLARKAKKADDPEDEE</sequence>
<gene>
    <name evidence="1" type="ORF">IAC50_08970</name>
</gene>
<reference evidence="1" key="2">
    <citation type="journal article" date="2021" name="PeerJ">
        <title>Extensive microbial diversity within the chicken gut microbiome revealed by metagenomics and culture.</title>
        <authorList>
            <person name="Gilroy R."/>
            <person name="Ravi A."/>
            <person name="Getino M."/>
            <person name="Pursley I."/>
            <person name="Horton D.L."/>
            <person name="Alikhan N.F."/>
            <person name="Baker D."/>
            <person name="Gharbi K."/>
            <person name="Hall N."/>
            <person name="Watson M."/>
            <person name="Adriaenssens E.M."/>
            <person name="Foster-Nyarko E."/>
            <person name="Jarju S."/>
            <person name="Secka A."/>
            <person name="Antonio M."/>
            <person name="Oren A."/>
            <person name="Chaudhuri R.R."/>
            <person name="La Ragione R."/>
            <person name="Hildebrand F."/>
            <person name="Pallen M.J."/>
        </authorList>
    </citation>
    <scope>NUCLEOTIDE SEQUENCE</scope>
    <source>
        <strain evidence="1">ChiHcec3-6078</strain>
    </source>
</reference>
<evidence type="ECO:0000313" key="2">
    <source>
        <dbReference type="Proteomes" id="UP000824090"/>
    </source>
</evidence>
<name>A0A9D1I1M5_9FIRM</name>
<dbReference type="Proteomes" id="UP000824090">
    <property type="component" value="Unassembled WGS sequence"/>
</dbReference>